<gene>
    <name evidence="2" type="ORF">Poly24_11880</name>
</gene>
<dbReference type="PANTHER" id="PTHR41795">
    <property type="entry name" value="EXOPOLYSACCHARIDE SYNTHESIS PROTEIN"/>
    <property type="match status" value="1"/>
</dbReference>
<proteinExistence type="predicted"/>
<feature type="transmembrane region" description="Helical" evidence="1">
    <location>
        <begin position="78"/>
        <end position="96"/>
    </location>
</feature>
<dbReference type="EMBL" id="CP036348">
    <property type="protein sequence ID" value="QDV67488.1"/>
    <property type="molecule type" value="Genomic_DNA"/>
</dbReference>
<sequence>MSENLFRSATQQTQREAGESICEKPLSSLLKRLDTLSERQETVSFGNALDAVGKHSFAPILLLIGLIMLAPGPADIPGVPVVLGVLIILVAVQILFRRDHLWVPQWLENREIRSQRVHKMIDHLKPWAKRLDRLTKPRYSWLLRHVGVAMIAVACILIALTTPLLEFVPMSANVAGAAIATFSLAILSKDGLLAGLAMLFSIGFVGIVAWGLLH</sequence>
<dbReference type="KEGG" id="rcf:Poly24_11880"/>
<organism evidence="2 3">
    <name type="scientific">Rosistilla carotiformis</name>
    <dbReference type="NCBI Taxonomy" id="2528017"/>
    <lineage>
        <taxon>Bacteria</taxon>
        <taxon>Pseudomonadati</taxon>
        <taxon>Planctomycetota</taxon>
        <taxon>Planctomycetia</taxon>
        <taxon>Pirellulales</taxon>
        <taxon>Pirellulaceae</taxon>
        <taxon>Rosistilla</taxon>
    </lineage>
</organism>
<dbReference type="Pfam" id="PF06055">
    <property type="entry name" value="ExoD"/>
    <property type="match status" value="1"/>
</dbReference>
<keyword evidence="1" id="KW-0472">Membrane</keyword>
<dbReference type="PANTHER" id="PTHR41795:SF1">
    <property type="entry name" value="EXOPOLYSACCHARIDE SYNTHESIS PROTEIN"/>
    <property type="match status" value="1"/>
</dbReference>
<evidence type="ECO:0000313" key="3">
    <source>
        <dbReference type="Proteomes" id="UP000315082"/>
    </source>
</evidence>
<keyword evidence="1" id="KW-0812">Transmembrane</keyword>
<dbReference type="PIRSF" id="PIRSF033239">
    <property type="entry name" value="ExoD"/>
    <property type="match status" value="1"/>
</dbReference>
<feature type="transmembrane region" description="Helical" evidence="1">
    <location>
        <begin position="167"/>
        <end position="187"/>
    </location>
</feature>
<name>A0A518JPN9_9BACT</name>
<feature type="transmembrane region" description="Helical" evidence="1">
    <location>
        <begin position="56"/>
        <end position="72"/>
    </location>
</feature>
<reference evidence="2 3" key="1">
    <citation type="submission" date="2019-02" db="EMBL/GenBank/DDBJ databases">
        <title>Deep-cultivation of Planctomycetes and their phenomic and genomic characterization uncovers novel biology.</title>
        <authorList>
            <person name="Wiegand S."/>
            <person name="Jogler M."/>
            <person name="Boedeker C."/>
            <person name="Pinto D."/>
            <person name="Vollmers J."/>
            <person name="Rivas-Marin E."/>
            <person name="Kohn T."/>
            <person name="Peeters S.H."/>
            <person name="Heuer A."/>
            <person name="Rast P."/>
            <person name="Oberbeckmann S."/>
            <person name="Bunk B."/>
            <person name="Jeske O."/>
            <person name="Meyerdierks A."/>
            <person name="Storesund J.E."/>
            <person name="Kallscheuer N."/>
            <person name="Luecker S."/>
            <person name="Lage O.M."/>
            <person name="Pohl T."/>
            <person name="Merkel B.J."/>
            <person name="Hornburger P."/>
            <person name="Mueller R.-W."/>
            <person name="Bruemmer F."/>
            <person name="Labrenz M."/>
            <person name="Spormann A.M."/>
            <person name="Op den Camp H."/>
            <person name="Overmann J."/>
            <person name="Amann R."/>
            <person name="Jetten M.S.M."/>
            <person name="Mascher T."/>
            <person name="Medema M.H."/>
            <person name="Devos D.P."/>
            <person name="Kaster A.-K."/>
            <person name="Ovreas L."/>
            <person name="Rohde M."/>
            <person name="Galperin M.Y."/>
            <person name="Jogler C."/>
        </authorList>
    </citation>
    <scope>NUCLEOTIDE SEQUENCE [LARGE SCALE GENOMIC DNA]</scope>
    <source>
        <strain evidence="2 3">Poly24</strain>
    </source>
</reference>
<dbReference type="Proteomes" id="UP000315082">
    <property type="component" value="Chromosome"/>
</dbReference>
<evidence type="ECO:0000313" key="2">
    <source>
        <dbReference type="EMBL" id="QDV67488.1"/>
    </source>
</evidence>
<dbReference type="RefSeq" id="WP_145091729.1">
    <property type="nucleotide sequence ID" value="NZ_CP036348.1"/>
</dbReference>
<feature type="transmembrane region" description="Helical" evidence="1">
    <location>
        <begin position="141"/>
        <end position="161"/>
    </location>
</feature>
<keyword evidence="3" id="KW-1185">Reference proteome</keyword>
<keyword evidence="1" id="KW-1133">Transmembrane helix</keyword>
<accession>A0A518JPN9</accession>
<evidence type="ECO:0000256" key="1">
    <source>
        <dbReference type="SAM" id="Phobius"/>
    </source>
</evidence>
<dbReference type="AlphaFoldDB" id="A0A518JPN9"/>
<dbReference type="OrthoDB" id="8635607at2"/>
<protein>
    <submittedName>
        <fullName evidence="2">Exopolysaccharide synthesis, ExoD</fullName>
    </submittedName>
</protein>
<feature type="transmembrane region" description="Helical" evidence="1">
    <location>
        <begin position="192"/>
        <end position="213"/>
    </location>
</feature>
<dbReference type="InterPro" id="IPR010331">
    <property type="entry name" value="ExoD"/>
</dbReference>